<evidence type="ECO:0000313" key="2">
    <source>
        <dbReference type="EMBL" id="GBO98562.1"/>
    </source>
</evidence>
<name>A0A4C1S8F5_EUMVA</name>
<dbReference type="EMBL" id="BGZK01000001">
    <property type="protein sequence ID" value="GBO98562.1"/>
    <property type="molecule type" value="Genomic_DNA"/>
</dbReference>
<comment type="caution">
    <text evidence="2">The sequence shown here is derived from an EMBL/GenBank/DDBJ whole genome shotgun (WGS) entry which is preliminary data.</text>
</comment>
<organism evidence="2 3">
    <name type="scientific">Eumeta variegata</name>
    <name type="common">Bagworm moth</name>
    <name type="synonym">Eumeta japonica</name>
    <dbReference type="NCBI Taxonomy" id="151549"/>
    <lineage>
        <taxon>Eukaryota</taxon>
        <taxon>Metazoa</taxon>
        <taxon>Ecdysozoa</taxon>
        <taxon>Arthropoda</taxon>
        <taxon>Hexapoda</taxon>
        <taxon>Insecta</taxon>
        <taxon>Pterygota</taxon>
        <taxon>Neoptera</taxon>
        <taxon>Endopterygota</taxon>
        <taxon>Lepidoptera</taxon>
        <taxon>Glossata</taxon>
        <taxon>Ditrysia</taxon>
        <taxon>Tineoidea</taxon>
        <taxon>Psychidae</taxon>
        <taxon>Oiketicinae</taxon>
        <taxon>Eumeta</taxon>
    </lineage>
</organism>
<evidence type="ECO:0000313" key="3">
    <source>
        <dbReference type="Proteomes" id="UP000299102"/>
    </source>
</evidence>
<keyword evidence="3" id="KW-1185">Reference proteome</keyword>
<proteinExistence type="predicted"/>
<dbReference type="AlphaFoldDB" id="A0A4C1S8F5"/>
<sequence length="118" mass="13214">MRPEMSNTPRTREGSRIARTPSGRPSVVYRPWRPPRECPAAAKRSRGDSGKTPRRDEHVARGPRRVVNKRNLNGEDRSVSDRDTAGPQDESASAMLNAHSVRRDSAERGSRLARELSN</sequence>
<reference evidence="2 3" key="1">
    <citation type="journal article" date="2019" name="Commun. Biol.">
        <title>The bagworm genome reveals a unique fibroin gene that provides high tensile strength.</title>
        <authorList>
            <person name="Kono N."/>
            <person name="Nakamura H."/>
            <person name="Ohtoshi R."/>
            <person name="Tomita M."/>
            <person name="Numata K."/>
            <person name="Arakawa K."/>
        </authorList>
    </citation>
    <scope>NUCLEOTIDE SEQUENCE [LARGE SCALE GENOMIC DNA]</scope>
</reference>
<feature type="compositionally biased region" description="Basic and acidic residues" evidence="1">
    <location>
        <begin position="45"/>
        <end position="60"/>
    </location>
</feature>
<dbReference type="Proteomes" id="UP000299102">
    <property type="component" value="Unassembled WGS sequence"/>
</dbReference>
<feature type="compositionally biased region" description="Basic and acidic residues" evidence="1">
    <location>
        <begin position="101"/>
        <end position="118"/>
    </location>
</feature>
<feature type="compositionally biased region" description="Basic and acidic residues" evidence="1">
    <location>
        <begin position="72"/>
        <end position="84"/>
    </location>
</feature>
<protein>
    <submittedName>
        <fullName evidence="2">Uncharacterized protein</fullName>
    </submittedName>
</protein>
<feature type="region of interest" description="Disordered" evidence="1">
    <location>
        <begin position="1"/>
        <end position="118"/>
    </location>
</feature>
<accession>A0A4C1S8F5</accession>
<evidence type="ECO:0000256" key="1">
    <source>
        <dbReference type="SAM" id="MobiDB-lite"/>
    </source>
</evidence>
<gene>
    <name evidence="2" type="ORF">EVAR_137_1</name>
</gene>